<organism evidence="6 7">
    <name type="scientific">Weissella thailandensis</name>
    <dbReference type="NCBI Taxonomy" id="89061"/>
    <lineage>
        <taxon>Bacteria</taxon>
        <taxon>Bacillati</taxon>
        <taxon>Bacillota</taxon>
        <taxon>Bacilli</taxon>
        <taxon>Lactobacillales</taxon>
        <taxon>Lactobacillaceae</taxon>
        <taxon>Weissella</taxon>
    </lineage>
</organism>
<proteinExistence type="predicted"/>
<dbReference type="Gene3D" id="3.40.50.140">
    <property type="match status" value="1"/>
</dbReference>
<dbReference type="Pfam" id="PF01751">
    <property type="entry name" value="Toprim"/>
    <property type="match status" value="1"/>
</dbReference>
<dbReference type="InterPro" id="IPR013826">
    <property type="entry name" value="Topo_IA_cen_sub3"/>
</dbReference>
<dbReference type="Gene3D" id="1.10.290.10">
    <property type="entry name" value="Topoisomerase I, domain 4"/>
    <property type="match status" value="1"/>
</dbReference>
<dbReference type="InterPro" id="IPR000380">
    <property type="entry name" value="Topo_IA"/>
</dbReference>
<dbReference type="PROSITE" id="PS52039">
    <property type="entry name" value="TOPO_IA_2"/>
    <property type="match status" value="1"/>
</dbReference>
<keyword evidence="7" id="KW-1185">Reference proteome</keyword>
<gene>
    <name evidence="6" type="ORF">DWV05_08645</name>
</gene>
<reference evidence="6 7" key="1">
    <citation type="submission" date="2018-07" db="EMBL/GenBank/DDBJ databases">
        <title>Genome-based reclassification of Weissella jogaejeotgali as Weissella thailandensis.</title>
        <authorList>
            <person name="Chun J."/>
            <person name="Kim B.-Y."/>
            <person name="Kwak M.-J."/>
        </authorList>
    </citation>
    <scope>NUCLEOTIDE SEQUENCE [LARGE SCALE GENOMIC DNA]</scope>
    <source>
        <strain evidence="6 7">KCTC 3751</strain>
    </source>
</reference>
<dbReference type="PRINTS" id="PR00417">
    <property type="entry name" value="PRTPISMRASEI"/>
</dbReference>
<dbReference type="Pfam" id="PF01131">
    <property type="entry name" value="Topoisom_bac"/>
    <property type="match status" value="1"/>
</dbReference>
<dbReference type="Gene3D" id="1.10.460.10">
    <property type="entry name" value="Topoisomerase I, domain 2"/>
    <property type="match status" value="1"/>
</dbReference>
<evidence type="ECO:0000313" key="6">
    <source>
        <dbReference type="EMBL" id="RDS58896.1"/>
    </source>
</evidence>
<dbReference type="RefSeq" id="WP_115471543.1">
    <property type="nucleotide sequence ID" value="NZ_BJEC01000019.1"/>
</dbReference>
<evidence type="ECO:0000256" key="3">
    <source>
        <dbReference type="ARBA" id="ARBA00023235"/>
    </source>
</evidence>
<evidence type="ECO:0000259" key="4">
    <source>
        <dbReference type="PROSITE" id="PS50880"/>
    </source>
</evidence>
<feature type="domain" description="Toprim" evidence="4">
    <location>
        <begin position="3"/>
        <end position="151"/>
    </location>
</feature>
<dbReference type="SMART" id="SM00437">
    <property type="entry name" value="TOP1Ac"/>
    <property type="match status" value="1"/>
</dbReference>
<dbReference type="Proteomes" id="UP000254492">
    <property type="component" value="Unassembled WGS sequence"/>
</dbReference>
<dbReference type="InterPro" id="IPR003602">
    <property type="entry name" value="Topo_IA_DNA-bd_dom"/>
</dbReference>
<dbReference type="Gene3D" id="2.70.20.10">
    <property type="entry name" value="Topoisomerase I, domain 3"/>
    <property type="match status" value="1"/>
</dbReference>
<evidence type="ECO:0000259" key="5">
    <source>
        <dbReference type="PROSITE" id="PS52039"/>
    </source>
</evidence>
<accession>A0ABX9I2I1</accession>
<keyword evidence="2" id="KW-0238">DNA-binding</keyword>
<dbReference type="InterPro" id="IPR013824">
    <property type="entry name" value="Topo_IA_cen_sub1"/>
</dbReference>
<evidence type="ECO:0000313" key="7">
    <source>
        <dbReference type="Proteomes" id="UP000254492"/>
    </source>
</evidence>
<dbReference type="PANTHER" id="PTHR11390">
    <property type="entry name" value="PROKARYOTIC DNA TOPOISOMERASE"/>
    <property type="match status" value="1"/>
</dbReference>
<evidence type="ECO:0000256" key="1">
    <source>
        <dbReference type="ARBA" id="ARBA00023029"/>
    </source>
</evidence>
<dbReference type="InterPro" id="IPR013497">
    <property type="entry name" value="Topo_IA_cen"/>
</dbReference>
<dbReference type="EMBL" id="QRAY01000018">
    <property type="protein sequence ID" value="RDS58896.1"/>
    <property type="molecule type" value="Genomic_DNA"/>
</dbReference>
<dbReference type="InterPro" id="IPR006171">
    <property type="entry name" value="TOPRIM_dom"/>
</dbReference>
<name>A0ABX9I2I1_9LACO</name>
<evidence type="ECO:0000256" key="2">
    <source>
        <dbReference type="ARBA" id="ARBA00023125"/>
    </source>
</evidence>
<comment type="caution">
    <text evidence="6">The sequence shown here is derived from an EMBL/GenBank/DDBJ whole genome shotgun (WGS) entry which is preliminary data.</text>
</comment>
<dbReference type="InterPro" id="IPR023405">
    <property type="entry name" value="Topo_IA_core_domain"/>
</dbReference>
<dbReference type="SMART" id="SM00493">
    <property type="entry name" value="TOPRIM"/>
    <property type="match status" value="1"/>
</dbReference>
<dbReference type="PANTHER" id="PTHR11390:SF21">
    <property type="entry name" value="DNA TOPOISOMERASE 3-ALPHA"/>
    <property type="match status" value="1"/>
</dbReference>
<feature type="domain" description="Topo IA-type catalytic" evidence="5">
    <location>
        <begin position="146"/>
        <end position="593"/>
    </location>
</feature>
<keyword evidence="1" id="KW-0799">Topoisomerase</keyword>
<protein>
    <submittedName>
        <fullName evidence="6">Type IA DNA topoisomerase</fullName>
    </submittedName>
</protein>
<sequence>MMKYLIITEKPSAAKNFIKALGGQSGEYAGYMYQIVNLHGHMMTFKEPEEMVTEDLRKAYKSWTLKYLPWQLDQMNWQRTYLKQRQPRTGRLKSTKSELAALKQESQRHYDAIVIATDTDPSGEGDLLAWEVIDAIHWQGKVLRANFVDEAPQSIRQSMNHLIDVSDKTQHGPYLKGETRSRWDFASMQLTRIATTSAKKAGFKVVAREGRLKSVIVWKTYEQMRAIKNYVKRPFYEVRFKDLAGHVFKRTVPKDEQVTWRYLDKESAQNEKQNYQTADIVNEKHVKRHQAPDKLLDLAGLAAILAPRGFDSKEVLRTYQKMYEAQIVSYPRTDDQSVTPEQFAELLPKIDQIADLVGVNKQLLTHREPRKTHVKSQGSHGANRPGLHVPISMQSLSKYGASAGAIYEILAKNYLAMLAEDYIYNHVTAELRQYPSFKTAFNVPIAKNYKLVYDAQQALQDDKADENQMNKPLGPQADPYIFEGSNKKPSYPTTKWLMAFLEKHDVGTGATRVSTLSEMSQGTRKMMTEKKGRLTLTETGNVSAIMVDGTWIASPKITKRLFEMMDEVGEFQLTMVKALDSVSQVIQHDMPIMVENAQRLSDELGAPKPTATRTRAKKQTEKITAQFKGQEISFSKTWSDHTFSDDELQQLLNGDEISFSAKTKRGKSYTATGYLAKQTYKGHPFYGFKLKPRKK</sequence>
<dbReference type="InterPro" id="IPR013825">
    <property type="entry name" value="Topo_IA_cen_sub2"/>
</dbReference>
<dbReference type="PROSITE" id="PS50880">
    <property type="entry name" value="TOPRIM"/>
    <property type="match status" value="1"/>
</dbReference>
<keyword evidence="3" id="KW-0413">Isomerase</keyword>
<dbReference type="SUPFAM" id="SSF56712">
    <property type="entry name" value="Prokaryotic type I DNA topoisomerase"/>
    <property type="match status" value="1"/>
</dbReference>